<dbReference type="PANTHER" id="PTHR11566:SF57">
    <property type="entry name" value="DYNAMIN-2B"/>
    <property type="match status" value="1"/>
</dbReference>
<feature type="compositionally biased region" description="Basic and acidic residues" evidence="18">
    <location>
        <begin position="629"/>
        <end position="640"/>
    </location>
</feature>
<feature type="compositionally biased region" description="Pro residues" evidence="18">
    <location>
        <begin position="893"/>
        <end position="904"/>
    </location>
</feature>
<dbReference type="GO" id="GO:0008017">
    <property type="term" value="F:microtubule binding"/>
    <property type="evidence" value="ECO:0007669"/>
    <property type="project" value="TreeGrafter"/>
</dbReference>
<keyword evidence="6" id="KW-0493">Microtubule</keyword>
<accession>A0AAD8LFM8</accession>
<dbReference type="FunFam" id="1.20.120.1240:FF:000011">
    <property type="entry name" value="Dynamin-2A"/>
    <property type="match status" value="1"/>
</dbReference>
<feature type="region of interest" description="Disordered" evidence="18">
    <location>
        <begin position="617"/>
        <end position="640"/>
    </location>
</feature>
<dbReference type="GO" id="GO:0016192">
    <property type="term" value="P:vesicle-mediated transport"/>
    <property type="evidence" value="ECO:0007669"/>
    <property type="project" value="UniProtKB-ARBA"/>
</dbReference>
<dbReference type="FunFam" id="2.30.29.30:FF:000212">
    <property type="entry name" value="Dynamin-2A"/>
    <property type="match status" value="1"/>
</dbReference>
<evidence type="ECO:0000256" key="10">
    <source>
        <dbReference type="ARBA" id="ARBA00023054"/>
    </source>
</evidence>
<dbReference type="Gene3D" id="3.40.50.300">
    <property type="entry name" value="P-loop containing nucleotide triphosphate hydrolases"/>
    <property type="match status" value="1"/>
</dbReference>
<dbReference type="PANTHER" id="PTHR11566">
    <property type="entry name" value="DYNAMIN"/>
    <property type="match status" value="1"/>
</dbReference>
<dbReference type="GO" id="GO:0030136">
    <property type="term" value="C:clathrin-coated vesicle"/>
    <property type="evidence" value="ECO:0007669"/>
    <property type="project" value="UniProtKB-SubCell"/>
</dbReference>
<evidence type="ECO:0000259" key="20">
    <source>
        <dbReference type="PROSITE" id="PS51388"/>
    </source>
</evidence>
<evidence type="ECO:0000256" key="9">
    <source>
        <dbReference type="ARBA" id="ARBA00022990"/>
    </source>
</evidence>
<dbReference type="Proteomes" id="UP001229421">
    <property type="component" value="Unassembled WGS sequence"/>
</dbReference>
<gene>
    <name evidence="22" type="ORF">QVD17_06224</name>
</gene>
<keyword evidence="11 17" id="KW-0342">GTP-binding</keyword>
<dbReference type="InterPro" id="IPR000375">
    <property type="entry name" value="Dynamin_stalk"/>
</dbReference>
<dbReference type="InterPro" id="IPR001401">
    <property type="entry name" value="Dynamin_GTPase"/>
</dbReference>
<dbReference type="EMBL" id="JAUHHV010000001">
    <property type="protein sequence ID" value="KAK1440398.1"/>
    <property type="molecule type" value="Genomic_DNA"/>
</dbReference>
<evidence type="ECO:0000313" key="22">
    <source>
        <dbReference type="EMBL" id="KAK1440398.1"/>
    </source>
</evidence>
<dbReference type="FunFam" id="1.20.120.1240:FF:000017">
    <property type="entry name" value="Dynamin-2A"/>
    <property type="match status" value="1"/>
</dbReference>
<dbReference type="SMART" id="SM00233">
    <property type="entry name" value="PH"/>
    <property type="match status" value="1"/>
</dbReference>
<dbReference type="SUPFAM" id="SSF52540">
    <property type="entry name" value="P-loop containing nucleoside triphosphate hydrolases"/>
    <property type="match status" value="1"/>
</dbReference>
<dbReference type="InterPro" id="IPR011993">
    <property type="entry name" value="PH-like_dom_sf"/>
</dbReference>
<feature type="region of interest" description="Disordered" evidence="18">
    <location>
        <begin position="509"/>
        <end position="563"/>
    </location>
</feature>
<dbReference type="Pfam" id="PF01031">
    <property type="entry name" value="Dynamin_M"/>
    <property type="match status" value="1"/>
</dbReference>
<evidence type="ECO:0000256" key="5">
    <source>
        <dbReference type="ARBA" id="ARBA00022490"/>
    </source>
</evidence>
<protein>
    <recommendedName>
        <fullName evidence="4">dynamin GTPase</fullName>
        <ecNumber evidence="4">3.6.5.5</ecNumber>
    </recommendedName>
</protein>
<keyword evidence="14" id="KW-0206">Cytoskeleton</keyword>
<evidence type="ECO:0000256" key="14">
    <source>
        <dbReference type="ARBA" id="ARBA00023212"/>
    </source>
</evidence>
<feature type="compositionally biased region" description="Polar residues" evidence="18">
    <location>
        <begin position="528"/>
        <end position="539"/>
    </location>
</feature>
<dbReference type="InterPro" id="IPR003130">
    <property type="entry name" value="GED"/>
</dbReference>
<dbReference type="GO" id="GO:0016020">
    <property type="term" value="C:membrane"/>
    <property type="evidence" value="ECO:0007669"/>
    <property type="project" value="TreeGrafter"/>
</dbReference>
<dbReference type="PROSITE" id="PS50003">
    <property type="entry name" value="PH_DOMAIN"/>
    <property type="match status" value="1"/>
</dbReference>
<dbReference type="InterPro" id="IPR045063">
    <property type="entry name" value="Dynamin_N"/>
</dbReference>
<keyword evidence="23" id="KW-1185">Reference proteome</keyword>
<organism evidence="22 23">
    <name type="scientific">Tagetes erecta</name>
    <name type="common">African marigold</name>
    <dbReference type="NCBI Taxonomy" id="13708"/>
    <lineage>
        <taxon>Eukaryota</taxon>
        <taxon>Viridiplantae</taxon>
        <taxon>Streptophyta</taxon>
        <taxon>Embryophyta</taxon>
        <taxon>Tracheophyta</taxon>
        <taxon>Spermatophyta</taxon>
        <taxon>Magnoliopsida</taxon>
        <taxon>eudicotyledons</taxon>
        <taxon>Gunneridae</taxon>
        <taxon>Pentapetalae</taxon>
        <taxon>asterids</taxon>
        <taxon>campanulids</taxon>
        <taxon>Asterales</taxon>
        <taxon>Asteraceae</taxon>
        <taxon>Asteroideae</taxon>
        <taxon>Heliantheae alliance</taxon>
        <taxon>Tageteae</taxon>
        <taxon>Tagetes</taxon>
    </lineage>
</organism>
<dbReference type="GO" id="GO:0005874">
    <property type="term" value="C:microtubule"/>
    <property type="evidence" value="ECO:0007669"/>
    <property type="project" value="UniProtKB-KW"/>
</dbReference>
<dbReference type="InterPro" id="IPR022812">
    <property type="entry name" value="Dynamin"/>
</dbReference>
<feature type="region of interest" description="Disordered" evidence="18">
    <location>
        <begin position="788"/>
        <end position="904"/>
    </location>
</feature>
<feature type="domain" description="PH" evidence="19">
    <location>
        <begin position="563"/>
        <end position="686"/>
    </location>
</feature>
<name>A0AAD8LFM8_TARER</name>
<evidence type="ECO:0000256" key="8">
    <source>
        <dbReference type="ARBA" id="ARBA00022801"/>
    </source>
</evidence>
<keyword evidence="13" id="KW-0505">Motor protein</keyword>
<keyword evidence="7 17" id="KW-0547">Nucleotide-binding</keyword>
<feature type="compositionally biased region" description="Basic and acidic residues" evidence="18">
    <location>
        <begin position="540"/>
        <end position="555"/>
    </location>
</feature>
<dbReference type="AlphaFoldDB" id="A0AAD8LFM8"/>
<evidence type="ECO:0000256" key="4">
    <source>
        <dbReference type="ARBA" id="ARBA00011980"/>
    </source>
</evidence>
<sequence>MDAIEELAQLGDSMRQAAALLNDEDVDENSSASSRRTSTFLNVVALGNTSAGKSAVLNSLIGHPALPTGEGGATRAPICIDLKRDENLSAKSIVLQIDSKSQPVSASALRHSLQDRLSKISSKSRDEIYLKLKTSTSPPLKLIDLPGVDKGNLDDSLSEYAQHNDAILLVVIPAAQAPEVASAKALRIAKEYDAESTRTIGVISKVDQASSDPKIVAAVQALLSGQGPRSAADIPWVALIGQTVSIASAQSGNVGSDNSLETAWRAESESLKSILTGTPQSKLGRIALVETLAHQIRSRMKIRLPSLLSGLQGKSQIVQDELVRLGESMVTSSEGTRALALELCREFEDKFLQHIMTGEGSGWKVVASFEGNFPNRIKQLPLDRHFDLQNVKRIVLEADGYQPYLISPEKGLRSLIKGVLELAKEPSRLCVDEVHRVLADIVSASANATPGLGRYPPFKREVVAIATAALEGFKGEAKTMVTALVDMERVFVPPQHFIRLVQRRMDRQRREEEIKTKSSKKAVDAEQSLLNRAASPQTKSMKDAKQDKDTQEEPTLKTAGPEGEITAGFLLKKSAKTNGWSRRWFVLNEKTGKLGYTKKQEERNFRGVITLEECAVEEVEEDEPPPSKSSKDKKSKVEEKPPSLVFKITSKVAYKTVLKAHSAVVLKAESAVDKAEWLNKIRAVMGVKGGDVKLKPDGPPIRQTHSDGSLDTMARKPVDPEEELRWMAQEVRGYVEAVLNSLAANVPKAVVLCQVEKAKEDMLNKLYSSVSSQSTARIEELLQEDGNVKRKREKIQKQSSMLSKLTRQLSIHDNRAAAASGMSNDSPAESPRSGGSSGGDWRSAFDSAANGPTSLDSRYGSNGHGRRYNEPSENGDDGSSHRSNSTGRRTPNRLPPAPPGSGYR</sequence>
<evidence type="ECO:0000256" key="7">
    <source>
        <dbReference type="ARBA" id="ARBA00022741"/>
    </source>
</evidence>
<dbReference type="GO" id="GO:0012505">
    <property type="term" value="C:endomembrane system"/>
    <property type="evidence" value="ECO:0007669"/>
    <property type="project" value="UniProtKB-SubCell"/>
</dbReference>
<reference evidence="22" key="1">
    <citation type="journal article" date="2023" name="bioRxiv">
        <title>Improved chromosome-level genome assembly for marigold (Tagetes erecta).</title>
        <authorList>
            <person name="Jiang F."/>
            <person name="Yuan L."/>
            <person name="Wang S."/>
            <person name="Wang H."/>
            <person name="Xu D."/>
            <person name="Wang A."/>
            <person name="Fan W."/>
        </authorList>
    </citation>
    <scope>NUCLEOTIDE SEQUENCE</scope>
    <source>
        <strain evidence="22">WSJ</strain>
        <tissue evidence="22">Leaf</tissue>
    </source>
</reference>
<evidence type="ECO:0000259" key="21">
    <source>
        <dbReference type="PROSITE" id="PS51718"/>
    </source>
</evidence>
<evidence type="ECO:0000256" key="13">
    <source>
        <dbReference type="ARBA" id="ARBA00023175"/>
    </source>
</evidence>
<evidence type="ECO:0000256" key="1">
    <source>
        <dbReference type="ARBA" id="ARBA00004132"/>
    </source>
</evidence>
<evidence type="ECO:0000256" key="3">
    <source>
        <dbReference type="ARBA" id="ARBA00004308"/>
    </source>
</evidence>
<dbReference type="Pfam" id="PF02212">
    <property type="entry name" value="GED"/>
    <property type="match status" value="1"/>
</dbReference>
<dbReference type="InterPro" id="IPR001849">
    <property type="entry name" value="PH_domain"/>
</dbReference>
<dbReference type="SUPFAM" id="SSF50729">
    <property type="entry name" value="PH domain-like"/>
    <property type="match status" value="1"/>
</dbReference>
<dbReference type="InterPro" id="IPR030381">
    <property type="entry name" value="G_DYNAMIN_dom"/>
</dbReference>
<dbReference type="PROSITE" id="PS51388">
    <property type="entry name" value="GED"/>
    <property type="match status" value="1"/>
</dbReference>
<keyword evidence="10" id="KW-0175">Coiled coil</keyword>
<dbReference type="PRINTS" id="PR00195">
    <property type="entry name" value="DYNAMIN"/>
</dbReference>
<feature type="compositionally biased region" description="Basic and acidic residues" evidence="18">
    <location>
        <begin position="509"/>
        <end position="524"/>
    </location>
</feature>
<evidence type="ECO:0000256" key="18">
    <source>
        <dbReference type="SAM" id="MobiDB-lite"/>
    </source>
</evidence>
<feature type="region of interest" description="Disordered" evidence="18">
    <location>
        <begin position="694"/>
        <end position="715"/>
    </location>
</feature>
<keyword evidence="9" id="KW-0007">Acetylation</keyword>
<keyword evidence="8" id="KW-0378">Hydrolase</keyword>
<proteinExistence type="inferred from homology"/>
<evidence type="ECO:0000256" key="16">
    <source>
        <dbReference type="ARBA" id="ARBA00048040"/>
    </source>
</evidence>
<evidence type="ECO:0000313" key="23">
    <source>
        <dbReference type="Proteomes" id="UP001229421"/>
    </source>
</evidence>
<comment type="catalytic activity">
    <reaction evidence="16">
        <text>GTP + H2O = GDP + phosphate + H(+)</text>
        <dbReference type="Rhea" id="RHEA:19669"/>
        <dbReference type="ChEBI" id="CHEBI:15377"/>
        <dbReference type="ChEBI" id="CHEBI:15378"/>
        <dbReference type="ChEBI" id="CHEBI:37565"/>
        <dbReference type="ChEBI" id="CHEBI:43474"/>
        <dbReference type="ChEBI" id="CHEBI:58189"/>
        <dbReference type="EC" id="3.6.5.5"/>
    </reaction>
</comment>
<feature type="domain" description="Dynamin-type G" evidence="21">
    <location>
        <begin position="37"/>
        <end position="305"/>
    </location>
</feature>
<keyword evidence="15" id="KW-0968">Cytoplasmic vesicle</keyword>
<dbReference type="Pfam" id="PF00350">
    <property type="entry name" value="Dynamin_N"/>
    <property type="match status" value="1"/>
</dbReference>
<dbReference type="InterPro" id="IPR020850">
    <property type="entry name" value="GED_dom"/>
</dbReference>
<evidence type="ECO:0000256" key="17">
    <source>
        <dbReference type="RuleBase" id="RU003932"/>
    </source>
</evidence>
<dbReference type="EC" id="3.6.5.5" evidence="4"/>
<comment type="similarity">
    <text evidence="17">Belongs to the TRAFAC class dynamin-like GTPase superfamily. Dynamin/Fzo/YdjA family.</text>
</comment>
<dbReference type="SMART" id="SM00053">
    <property type="entry name" value="DYNc"/>
    <property type="match status" value="1"/>
</dbReference>
<dbReference type="FunFam" id="3.40.50.300:FF:000722">
    <property type="entry name" value="Dynamin-2B isoform A"/>
    <property type="match status" value="1"/>
</dbReference>
<evidence type="ECO:0000256" key="11">
    <source>
        <dbReference type="ARBA" id="ARBA00023134"/>
    </source>
</evidence>
<evidence type="ECO:0000256" key="2">
    <source>
        <dbReference type="ARBA" id="ARBA00004245"/>
    </source>
</evidence>
<dbReference type="Gene3D" id="2.30.29.30">
    <property type="entry name" value="Pleckstrin-homology domain (PH domain)/Phosphotyrosine-binding domain (PTB)"/>
    <property type="match status" value="1"/>
</dbReference>
<evidence type="ECO:0000259" key="19">
    <source>
        <dbReference type="PROSITE" id="PS50003"/>
    </source>
</evidence>
<comment type="caution">
    <text evidence="22">The sequence shown here is derived from an EMBL/GenBank/DDBJ whole genome shotgun (WGS) entry which is preliminary data.</text>
</comment>
<dbReference type="GO" id="GO:0003924">
    <property type="term" value="F:GTPase activity"/>
    <property type="evidence" value="ECO:0007669"/>
    <property type="project" value="InterPro"/>
</dbReference>
<keyword evidence="5" id="KW-0963">Cytoplasm</keyword>
<feature type="domain" description="GED" evidence="20">
    <location>
        <begin position="724"/>
        <end position="817"/>
    </location>
</feature>
<dbReference type="Gene3D" id="1.20.120.1240">
    <property type="entry name" value="Dynamin, middle domain"/>
    <property type="match status" value="2"/>
</dbReference>
<dbReference type="GO" id="GO:0005525">
    <property type="term" value="F:GTP binding"/>
    <property type="evidence" value="ECO:0007669"/>
    <property type="project" value="UniProtKB-KW"/>
</dbReference>
<dbReference type="InterPro" id="IPR019762">
    <property type="entry name" value="Dynamin_GTPase_CS"/>
</dbReference>
<feature type="compositionally biased region" description="Polar residues" evidence="18">
    <location>
        <begin position="797"/>
        <end position="809"/>
    </location>
</feature>
<evidence type="ECO:0000256" key="12">
    <source>
        <dbReference type="ARBA" id="ARBA00023136"/>
    </source>
</evidence>
<keyword evidence="12" id="KW-0472">Membrane</keyword>
<feature type="compositionally biased region" description="Polar residues" evidence="18">
    <location>
        <begin position="850"/>
        <end position="860"/>
    </location>
</feature>
<comment type="subcellular location">
    <subcellularLocation>
        <location evidence="2">Cytoplasm</location>
        <location evidence="2">Cytoskeleton</location>
    </subcellularLocation>
    <subcellularLocation>
        <location evidence="1">Cytoplasmic vesicle</location>
        <location evidence="1">Clathrin-coated vesicle</location>
    </subcellularLocation>
    <subcellularLocation>
        <location evidence="3">Endomembrane system</location>
    </subcellularLocation>
</comment>
<dbReference type="PROSITE" id="PS00410">
    <property type="entry name" value="G_DYNAMIN_1"/>
    <property type="match status" value="1"/>
</dbReference>
<evidence type="ECO:0000256" key="15">
    <source>
        <dbReference type="ARBA" id="ARBA00023329"/>
    </source>
</evidence>
<dbReference type="PROSITE" id="PS51718">
    <property type="entry name" value="G_DYNAMIN_2"/>
    <property type="match status" value="1"/>
</dbReference>
<dbReference type="InterPro" id="IPR027417">
    <property type="entry name" value="P-loop_NTPase"/>
</dbReference>
<dbReference type="Pfam" id="PF00169">
    <property type="entry name" value="PH"/>
    <property type="match status" value="1"/>
</dbReference>
<evidence type="ECO:0000256" key="6">
    <source>
        <dbReference type="ARBA" id="ARBA00022701"/>
    </source>
</evidence>